<keyword evidence="7" id="KW-0805">Transcription regulation</keyword>
<dbReference type="InterPro" id="IPR001965">
    <property type="entry name" value="Znf_PHD"/>
</dbReference>
<feature type="site" description="Histone H3K4me3 binding" evidence="10">
    <location>
        <position position="144"/>
    </location>
</feature>
<dbReference type="PANTHER" id="PTHR10333:SF103">
    <property type="entry name" value="INHIBITOR OF GROWTH PROTEIN 3"/>
    <property type="match status" value="1"/>
</dbReference>
<gene>
    <name evidence="14" type="ORF">LADA_0A01552G</name>
</gene>
<dbReference type="GO" id="GO:0032968">
    <property type="term" value="P:positive regulation of transcription elongation by RNA polymerase II"/>
    <property type="evidence" value="ECO:0007669"/>
    <property type="project" value="EnsemblFungi"/>
</dbReference>
<evidence type="ECO:0000256" key="11">
    <source>
        <dbReference type="PIRSR" id="PIRSR628651-51"/>
    </source>
</evidence>
<feature type="domain" description="Zinc finger PHD-type" evidence="13">
    <location>
        <begin position="133"/>
        <end position="178"/>
    </location>
</feature>
<evidence type="ECO:0000313" key="15">
    <source>
        <dbReference type="Proteomes" id="UP000190274"/>
    </source>
</evidence>
<dbReference type="SUPFAM" id="SSF57903">
    <property type="entry name" value="FYVE/PHD zinc finger"/>
    <property type="match status" value="1"/>
</dbReference>
<evidence type="ECO:0000256" key="6">
    <source>
        <dbReference type="ARBA" id="ARBA00022833"/>
    </source>
</evidence>
<evidence type="ECO:0000256" key="7">
    <source>
        <dbReference type="ARBA" id="ARBA00023015"/>
    </source>
</evidence>
<dbReference type="Proteomes" id="UP000190274">
    <property type="component" value="Chromosome A"/>
</dbReference>
<feature type="site" description="Histone H3K4me3 binding" evidence="10">
    <location>
        <position position="133"/>
    </location>
</feature>
<dbReference type="InterPro" id="IPR042020">
    <property type="entry name" value="ING3_PHD"/>
</dbReference>
<evidence type="ECO:0000256" key="5">
    <source>
        <dbReference type="ARBA" id="ARBA00022771"/>
    </source>
</evidence>
<feature type="binding site" evidence="11">
    <location>
        <position position="136"/>
    </location>
    <ligand>
        <name>Zn(2+)</name>
        <dbReference type="ChEBI" id="CHEBI:29105"/>
        <label>1</label>
    </ligand>
</feature>
<comment type="subcellular location">
    <subcellularLocation>
        <location evidence="1">Nucleus</location>
    </subcellularLocation>
</comment>
<dbReference type="GO" id="GO:0140002">
    <property type="term" value="F:histone H3K4me3 reader activity"/>
    <property type="evidence" value="ECO:0007669"/>
    <property type="project" value="EnsemblFungi"/>
</dbReference>
<keyword evidence="15" id="KW-1185">Reference proteome</keyword>
<protein>
    <recommendedName>
        <fullName evidence="3">Inhibitor of growth protein 3</fullName>
    </recommendedName>
</protein>
<dbReference type="AlphaFoldDB" id="A0A1G4IM52"/>
<dbReference type="CDD" id="cd15585">
    <property type="entry name" value="PHD_ING3"/>
    <property type="match status" value="1"/>
</dbReference>
<comment type="similarity">
    <text evidence="2">Belongs to the ING family.</text>
</comment>
<dbReference type="GO" id="GO:0005634">
    <property type="term" value="C:nucleus"/>
    <property type="evidence" value="ECO:0007669"/>
    <property type="project" value="UniProtKB-SubCell"/>
</dbReference>
<name>A0A1G4IM52_9SACH</name>
<feature type="binding site" evidence="11">
    <location>
        <position position="134"/>
    </location>
    <ligand>
        <name>Zn(2+)</name>
        <dbReference type="ChEBI" id="CHEBI:29105"/>
        <label>1</label>
    </ligand>
</feature>
<dbReference type="InterPro" id="IPR028651">
    <property type="entry name" value="ING_fam"/>
</dbReference>
<reference evidence="14 15" key="1">
    <citation type="submission" date="2016-03" db="EMBL/GenBank/DDBJ databases">
        <authorList>
            <person name="Devillers H."/>
        </authorList>
    </citation>
    <scope>NUCLEOTIDE SEQUENCE [LARGE SCALE GENOMIC DNA]</scope>
    <source>
        <strain evidence="14">CBS 10888</strain>
    </source>
</reference>
<dbReference type="PANTHER" id="PTHR10333">
    <property type="entry name" value="INHIBITOR OF GROWTH PROTEIN"/>
    <property type="match status" value="1"/>
</dbReference>
<dbReference type="GO" id="GO:0008270">
    <property type="term" value="F:zinc ion binding"/>
    <property type="evidence" value="ECO:0007669"/>
    <property type="project" value="UniProtKB-KW"/>
</dbReference>
<keyword evidence="4 11" id="KW-0479">Metal-binding</keyword>
<dbReference type="FunFam" id="3.30.40.10:FF:000569">
    <property type="entry name" value="Chromatin modification-related protein"/>
    <property type="match status" value="1"/>
</dbReference>
<dbReference type="GO" id="GO:1990467">
    <property type="term" value="C:NuA3a histone acetyltransferase complex"/>
    <property type="evidence" value="ECO:0007669"/>
    <property type="project" value="EnsemblFungi"/>
</dbReference>
<evidence type="ECO:0000256" key="12">
    <source>
        <dbReference type="SAM" id="Coils"/>
    </source>
</evidence>
<evidence type="ECO:0000313" key="14">
    <source>
        <dbReference type="EMBL" id="SCU77656.1"/>
    </source>
</evidence>
<dbReference type="SMART" id="SM00249">
    <property type="entry name" value="PHD"/>
    <property type="match status" value="1"/>
</dbReference>
<dbReference type="InterPro" id="IPR013083">
    <property type="entry name" value="Znf_RING/FYVE/PHD"/>
</dbReference>
<evidence type="ECO:0000259" key="13">
    <source>
        <dbReference type="SMART" id="SM00249"/>
    </source>
</evidence>
<feature type="site" description="Histone H3K4me3 binding" evidence="10">
    <location>
        <position position="156"/>
    </location>
</feature>
<feature type="binding site" evidence="11">
    <location>
        <position position="161"/>
    </location>
    <ligand>
        <name>Zn(2+)</name>
        <dbReference type="ChEBI" id="CHEBI:29105"/>
        <label>1</label>
    </ligand>
</feature>
<feature type="binding site" evidence="11">
    <location>
        <position position="147"/>
    </location>
    <ligand>
        <name>Zn(2+)</name>
        <dbReference type="ChEBI" id="CHEBI:29105"/>
        <label>2</label>
    </ligand>
</feature>
<dbReference type="GO" id="GO:0004402">
    <property type="term" value="F:histone acetyltransferase activity"/>
    <property type="evidence" value="ECO:0007669"/>
    <property type="project" value="EnsemblFungi"/>
</dbReference>
<keyword evidence="8" id="KW-0804">Transcription</keyword>
<evidence type="ECO:0000256" key="1">
    <source>
        <dbReference type="ARBA" id="ARBA00004123"/>
    </source>
</evidence>
<keyword evidence="12" id="KW-0175">Coiled coil</keyword>
<feature type="site" description="Histone H3K4me3 binding" evidence="10">
    <location>
        <position position="148"/>
    </location>
</feature>
<accession>A0A1G4IM52</accession>
<organism evidence="14 15">
    <name type="scientific">Lachancea dasiensis</name>
    <dbReference type="NCBI Taxonomy" id="1072105"/>
    <lineage>
        <taxon>Eukaryota</taxon>
        <taxon>Fungi</taxon>
        <taxon>Dikarya</taxon>
        <taxon>Ascomycota</taxon>
        <taxon>Saccharomycotina</taxon>
        <taxon>Saccharomycetes</taxon>
        <taxon>Saccharomycetales</taxon>
        <taxon>Saccharomycetaceae</taxon>
        <taxon>Lachancea</taxon>
    </lineage>
</organism>
<feature type="binding site" evidence="11">
    <location>
        <position position="174"/>
    </location>
    <ligand>
        <name>Zn(2+)</name>
        <dbReference type="ChEBI" id="CHEBI:29105"/>
        <label>2</label>
    </ligand>
</feature>
<evidence type="ECO:0000256" key="9">
    <source>
        <dbReference type="ARBA" id="ARBA00023242"/>
    </source>
</evidence>
<dbReference type="Gene3D" id="3.30.40.10">
    <property type="entry name" value="Zinc/RING finger domain, C3HC4 (zinc finger)"/>
    <property type="match status" value="1"/>
</dbReference>
<evidence type="ECO:0000256" key="2">
    <source>
        <dbReference type="ARBA" id="ARBA00010210"/>
    </source>
</evidence>
<evidence type="ECO:0000256" key="8">
    <source>
        <dbReference type="ARBA" id="ARBA00023163"/>
    </source>
</evidence>
<dbReference type="InterPro" id="IPR011011">
    <property type="entry name" value="Znf_FYVE_PHD"/>
</dbReference>
<evidence type="ECO:0000256" key="3">
    <source>
        <dbReference type="ARBA" id="ARBA00021181"/>
    </source>
</evidence>
<proteinExistence type="inferred from homology"/>
<evidence type="ECO:0000256" key="4">
    <source>
        <dbReference type="ARBA" id="ARBA00022723"/>
    </source>
</evidence>
<dbReference type="OrthoDB" id="5411773at2759"/>
<keyword evidence="5" id="KW-0863">Zinc-finger</keyword>
<feature type="coiled-coil region" evidence="12">
    <location>
        <begin position="42"/>
        <end position="76"/>
    </location>
</feature>
<feature type="binding site" evidence="11">
    <location>
        <position position="178"/>
    </location>
    <ligand>
        <name>Zn(2+)</name>
        <dbReference type="ChEBI" id="CHEBI:29105"/>
        <label>2</label>
    </ligand>
</feature>
<dbReference type="STRING" id="1266660.A0A1G4IM52"/>
<keyword evidence="6 11" id="KW-0862">Zinc</keyword>
<dbReference type="EMBL" id="LT598460">
    <property type="protein sequence ID" value="SCU77656.1"/>
    <property type="molecule type" value="Genomic_DNA"/>
</dbReference>
<keyword evidence="9" id="KW-0539">Nucleus</keyword>
<feature type="binding site" evidence="11">
    <location>
        <position position="158"/>
    </location>
    <ligand>
        <name>Zn(2+)</name>
        <dbReference type="ChEBI" id="CHEBI:29105"/>
        <label>1</label>
    </ligand>
</feature>
<evidence type="ECO:0000256" key="10">
    <source>
        <dbReference type="PIRSR" id="PIRSR628651-50"/>
    </source>
</evidence>
<sequence length="190" mass="22034">MEADVRYTFLDALDHLPSDLIRSLWVIQSLGLRSEPDRAFVDQEALKEAQHIERMLQQQQERLEFQMQEMQEMAAIQARYMAHEGAIEVKTKTAKTKNTKYAAQQQAGRLPQIPEPLKIKINLKPSHPQETVYCTCRDVSYGAMVACDNKKCPTEWFHYGCVGLTHAPKGKWYCSERCNRQANKKRFMNL</sequence>
<feature type="binding site" evidence="11">
    <location>
        <position position="152"/>
    </location>
    <ligand>
        <name>Zn(2+)</name>
        <dbReference type="ChEBI" id="CHEBI:29105"/>
        <label>2</label>
    </ligand>
</feature>